<evidence type="ECO:0000313" key="1">
    <source>
        <dbReference type="EMBL" id="VAX40481.1"/>
    </source>
</evidence>
<accession>A0A3B1DNN9</accession>
<evidence type="ECO:0008006" key="2">
    <source>
        <dbReference type="Google" id="ProtNLM"/>
    </source>
</evidence>
<sequence>MRDDRIPVVFGVAWQPNEHFEIEATVGAVAWSRYDFLDSTGATIADPDGDASLMAGLSARIRF</sequence>
<reference evidence="1" key="1">
    <citation type="submission" date="2018-06" db="EMBL/GenBank/DDBJ databases">
        <authorList>
            <person name="Zhirakovskaya E."/>
        </authorList>
    </citation>
    <scope>NUCLEOTIDE SEQUENCE</scope>
</reference>
<gene>
    <name evidence="1" type="ORF">MNBD_PLANCTO03-2108</name>
</gene>
<dbReference type="EMBL" id="UOGK01000398">
    <property type="protein sequence ID" value="VAX40481.1"/>
    <property type="molecule type" value="Genomic_DNA"/>
</dbReference>
<organism evidence="1">
    <name type="scientific">hydrothermal vent metagenome</name>
    <dbReference type="NCBI Taxonomy" id="652676"/>
    <lineage>
        <taxon>unclassified sequences</taxon>
        <taxon>metagenomes</taxon>
        <taxon>ecological metagenomes</taxon>
    </lineage>
</organism>
<name>A0A3B1DNN9_9ZZZZ</name>
<dbReference type="AlphaFoldDB" id="A0A3B1DNN9"/>
<proteinExistence type="predicted"/>
<protein>
    <recommendedName>
        <fullName evidence="2">Porin</fullName>
    </recommendedName>
</protein>